<protein>
    <recommendedName>
        <fullName evidence="5">Centrosomal protein of 162 kDa</fullName>
    </recommendedName>
</protein>
<sequence>MPELHAEALLKENVLLEESVDSLRARVNDTAEQRNRFRAHAETLAVELRRAHEELAATRQRAEEAEARYEELRRERSGDAEAQEEARRRWAAQLEQAERDFHEMQRQLIPPEDLEAMRFQLIEEAQAPWRARVKGLEAEVEQARQALGVQRRESETLRERLEGASLEHRAALREAEMRHEMVEADLRAKLEIRASSHSSPEPVDNERSRRLQRENAELSVRHEKLLQELEELRSENDNLLHVRNHLIVSQAQREGEERAAIKLAATERDSLQRRAQHLQHELDAAHAAHERLQETVLRGEAEARQLRAAVDDAAHALSSERVASTARVAEVQREIDKLRVEMERRHSDSLRRETALQRARDEVAGAAARQEREAAALLARCREEEAMRAKRAEAERVRLNEELVKAQSAAAASAAALRDRVDAAQGECAALKAELHGASAAKSALTDEAHRMRRRAEEAEERLGTATQELYQLRLEHSELAMGRAERQDANGELVLQLAAAQKEAREAMARAEEQKRAIGEKVKHAKRQWASEKTTLHQSEASRAKQIESLKRAVLRLRGERDELRRNLLREPSERLEAAAGGGGGGGSSRQSAGGMALTRSSAGFEATPLDLEAMLSEERVMQAEARGIKAQLQSLTEVKK</sequence>
<reference evidence="3 4" key="1">
    <citation type="journal article" date="2024" name="Science">
        <title>Giant polyketide synthase enzymes in the biosynthesis of giant marine polyether toxins.</title>
        <authorList>
            <person name="Fallon T.R."/>
            <person name="Shende V.V."/>
            <person name="Wierzbicki I.H."/>
            <person name="Pendleton A.L."/>
            <person name="Watervoot N.F."/>
            <person name="Auber R.P."/>
            <person name="Gonzalez D.J."/>
            <person name="Wisecaver J.H."/>
            <person name="Moore B.S."/>
        </authorList>
    </citation>
    <scope>NUCLEOTIDE SEQUENCE [LARGE SCALE GENOMIC DNA]</scope>
    <source>
        <strain evidence="3 4">12B1</strain>
    </source>
</reference>
<evidence type="ECO:0000313" key="3">
    <source>
        <dbReference type="EMBL" id="KAL1500121.1"/>
    </source>
</evidence>
<organism evidence="3 4">
    <name type="scientific">Prymnesium parvum</name>
    <name type="common">Toxic golden alga</name>
    <dbReference type="NCBI Taxonomy" id="97485"/>
    <lineage>
        <taxon>Eukaryota</taxon>
        <taxon>Haptista</taxon>
        <taxon>Haptophyta</taxon>
        <taxon>Prymnesiophyceae</taxon>
        <taxon>Prymnesiales</taxon>
        <taxon>Prymnesiaceae</taxon>
        <taxon>Prymnesium</taxon>
    </lineage>
</organism>
<dbReference type="EMBL" id="JBGBPQ010000024">
    <property type="protein sequence ID" value="KAL1500121.1"/>
    <property type="molecule type" value="Genomic_DNA"/>
</dbReference>
<evidence type="ECO:0000256" key="1">
    <source>
        <dbReference type="SAM" id="Coils"/>
    </source>
</evidence>
<feature type="region of interest" description="Disordered" evidence="2">
    <location>
        <begin position="191"/>
        <end position="211"/>
    </location>
</feature>
<keyword evidence="1" id="KW-0175">Coiled coil</keyword>
<dbReference type="AlphaFoldDB" id="A0AB34ILB8"/>
<feature type="region of interest" description="Disordered" evidence="2">
    <location>
        <begin position="520"/>
        <end position="544"/>
    </location>
</feature>
<dbReference type="Proteomes" id="UP001515480">
    <property type="component" value="Unassembled WGS sequence"/>
</dbReference>
<accession>A0AB34ILB8</accession>
<evidence type="ECO:0000256" key="2">
    <source>
        <dbReference type="SAM" id="MobiDB-lite"/>
    </source>
</evidence>
<keyword evidence="4" id="KW-1185">Reference proteome</keyword>
<gene>
    <name evidence="3" type="ORF">AB1Y20_012794</name>
</gene>
<evidence type="ECO:0008006" key="5">
    <source>
        <dbReference type="Google" id="ProtNLM"/>
    </source>
</evidence>
<feature type="region of interest" description="Disordered" evidence="2">
    <location>
        <begin position="567"/>
        <end position="603"/>
    </location>
</feature>
<proteinExistence type="predicted"/>
<evidence type="ECO:0000313" key="4">
    <source>
        <dbReference type="Proteomes" id="UP001515480"/>
    </source>
</evidence>
<feature type="compositionally biased region" description="Basic and acidic residues" evidence="2">
    <location>
        <begin position="567"/>
        <end position="578"/>
    </location>
</feature>
<feature type="coiled-coil region" evidence="1">
    <location>
        <begin position="6"/>
        <end position="107"/>
    </location>
</feature>
<feature type="coiled-coil region" evidence="1">
    <location>
        <begin position="133"/>
        <end position="160"/>
    </location>
</feature>
<comment type="caution">
    <text evidence="3">The sequence shown here is derived from an EMBL/GenBank/DDBJ whole genome shotgun (WGS) entry which is preliminary data.</text>
</comment>
<name>A0AB34ILB8_PRYPA</name>